<dbReference type="Gene3D" id="2.60.120.10">
    <property type="entry name" value="Jelly Rolls"/>
    <property type="match status" value="1"/>
</dbReference>
<dbReference type="EMBL" id="HBGQ01040526">
    <property type="protein sequence ID" value="CAD9432838.1"/>
    <property type="molecule type" value="Transcribed_RNA"/>
</dbReference>
<accession>A0A7S2G507</accession>
<dbReference type="CDD" id="cd00038">
    <property type="entry name" value="CAP_ED"/>
    <property type="match status" value="1"/>
</dbReference>
<dbReference type="InterPro" id="IPR018488">
    <property type="entry name" value="cNMP-bd_CS"/>
</dbReference>
<dbReference type="SUPFAM" id="SSF51206">
    <property type="entry name" value="cAMP-binding domain-like"/>
    <property type="match status" value="1"/>
</dbReference>
<dbReference type="InterPro" id="IPR000595">
    <property type="entry name" value="cNMP-bd_dom"/>
</dbReference>
<dbReference type="GO" id="GO:0030552">
    <property type="term" value="F:cAMP binding"/>
    <property type="evidence" value="ECO:0007669"/>
    <property type="project" value="TreeGrafter"/>
</dbReference>
<dbReference type="PROSITE" id="PS00889">
    <property type="entry name" value="CNMP_BINDING_2"/>
    <property type="match status" value="1"/>
</dbReference>
<dbReference type="AlphaFoldDB" id="A0A7S2G507"/>
<evidence type="ECO:0000259" key="1">
    <source>
        <dbReference type="PROSITE" id="PS50042"/>
    </source>
</evidence>
<dbReference type="GO" id="GO:0005952">
    <property type="term" value="C:cAMP-dependent protein kinase complex"/>
    <property type="evidence" value="ECO:0007669"/>
    <property type="project" value="InterPro"/>
</dbReference>
<dbReference type="PROSITE" id="PS50042">
    <property type="entry name" value="CNMP_BINDING_3"/>
    <property type="match status" value="1"/>
</dbReference>
<protein>
    <recommendedName>
        <fullName evidence="1">Cyclic nucleotide-binding domain-containing protein</fullName>
    </recommendedName>
</protein>
<organism evidence="2">
    <name type="scientific">Alexandrium andersonii</name>
    <dbReference type="NCBI Taxonomy" id="327968"/>
    <lineage>
        <taxon>Eukaryota</taxon>
        <taxon>Sar</taxon>
        <taxon>Alveolata</taxon>
        <taxon>Dinophyceae</taxon>
        <taxon>Gonyaulacales</taxon>
        <taxon>Pyrocystaceae</taxon>
        <taxon>Alexandrium</taxon>
    </lineage>
</organism>
<dbReference type="GO" id="GO:0034236">
    <property type="term" value="F:protein kinase A catalytic subunit binding"/>
    <property type="evidence" value="ECO:0007669"/>
    <property type="project" value="TreeGrafter"/>
</dbReference>
<feature type="domain" description="Cyclic nucleotide-binding" evidence="1">
    <location>
        <begin position="30"/>
        <end position="141"/>
    </location>
</feature>
<dbReference type="PANTHER" id="PTHR11635:SF152">
    <property type="entry name" value="CAMP-DEPENDENT PROTEIN KINASE TYPE I REGULATORY SUBUNIT-RELATED"/>
    <property type="match status" value="1"/>
</dbReference>
<dbReference type="PROSITE" id="PS00888">
    <property type="entry name" value="CNMP_BINDING_1"/>
    <property type="match status" value="1"/>
</dbReference>
<dbReference type="InterPro" id="IPR014710">
    <property type="entry name" value="RmlC-like_jellyroll"/>
</dbReference>
<dbReference type="PANTHER" id="PTHR11635">
    <property type="entry name" value="CAMP-DEPENDENT PROTEIN KINASE REGULATORY CHAIN"/>
    <property type="match status" value="1"/>
</dbReference>
<dbReference type="GO" id="GO:0004862">
    <property type="term" value="F:cAMP-dependent protein kinase inhibitor activity"/>
    <property type="evidence" value="ECO:0007669"/>
    <property type="project" value="TreeGrafter"/>
</dbReference>
<gene>
    <name evidence="2" type="ORF">AAND1436_LOCUS19803</name>
</gene>
<dbReference type="SMART" id="SM00100">
    <property type="entry name" value="cNMP"/>
    <property type="match status" value="1"/>
</dbReference>
<dbReference type="PRINTS" id="PR00103">
    <property type="entry name" value="CAMPKINASE"/>
</dbReference>
<proteinExistence type="predicted"/>
<dbReference type="GO" id="GO:0005829">
    <property type="term" value="C:cytosol"/>
    <property type="evidence" value="ECO:0007669"/>
    <property type="project" value="TreeGrafter"/>
</dbReference>
<dbReference type="Pfam" id="PF00027">
    <property type="entry name" value="cNMP_binding"/>
    <property type="match status" value="1"/>
</dbReference>
<sequence length="166" mass="18272">MGCGGSVNKYAPESSPQEKEILSFLSKVPLFRQLPEDQLPLLAQACEIRDYMPKQVVIKQGDIGKEFFIIRCGEASVHIADPAVGDGTVVSLKSTATSANLKKGDYFGEKALVHDVPRSASIIAETILSTLEITRVKFRELGLNEKFHFNRRNKAVGTKAQRAKPK</sequence>
<dbReference type="InterPro" id="IPR018490">
    <property type="entry name" value="cNMP-bd_dom_sf"/>
</dbReference>
<name>A0A7S2G507_9DINO</name>
<reference evidence="2" key="1">
    <citation type="submission" date="2021-01" db="EMBL/GenBank/DDBJ databases">
        <authorList>
            <person name="Corre E."/>
            <person name="Pelletier E."/>
            <person name="Niang G."/>
            <person name="Scheremetjew M."/>
            <person name="Finn R."/>
            <person name="Kale V."/>
            <person name="Holt S."/>
            <person name="Cochrane G."/>
            <person name="Meng A."/>
            <person name="Brown T."/>
            <person name="Cohen L."/>
        </authorList>
    </citation>
    <scope>NUCLEOTIDE SEQUENCE</scope>
    <source>
        <strain evidence="2">CCMP2222</strain>
    </source>
</reference>
<evidence type="ECO:0000313" key="2">
    <source>
        <dbReference type="EMBL" id="CAD9432838.1"/>
    </source>
</evidence>
<dbReference type="InterPro" id="IPR050503">
    <property type="entry name" value="cAMP-dep_PK_reg_su-like"/>
</dbReference>